<dbReference type="OrthoDB" id="9800332at2"/>
<dbReference type="Proteomes" id="UP000323258">
    <property type="component" value="Unassembled WGS sequence"/>
</dbReference>
<dbReference type="InterPro" id="IPR000623">
    <property type="entry name" value="Shikimate_kinase/TSH1"/>
</dbReference>
<feature type="binding site" evidence="11">
    <location>
        <position position="128"/>
    </location>
    <ligand>
        <name>substrate</name>
    </ligand>
</feature>
<dbReference type="GO" id="GO:0000287">
    <property type="term" value="F:magnesium ion binding"/>
    <property type="evidence" value="ECO:0007669"/>
    <property type="project" value="UniProtKB-UniRule"/>
</dbReference>
<dbReference type="HAMAP" id="MF_00109">
    <property type="entry name" value="Shikimate_kinase"/>
    <property type="match status" value="1"/>
</dbReference>
<evidence type="ECO:0000256" key="8">
    <source>
        <dbReference type="ARBA" id="ARBA00022840"/>
    </source>
</evidence>
<comment type="cofactor">
    <cofactor evidence="11">
        <name>Mg(2+)</name>
        <dbReference type="ChEBI" id="CHEBI:18420"/>
    </cofactor>
    <text evidence="11">Binds 1 Mg(2+) ion per subunit.</text>
</comment>
<dbReference type="SUPFAM" id="SSF52540">
    <property type="entry name" value="P-loop containing nucleoside triphosphate hydrolases"/>
    <property type="match status" value="1"/>
</dbReference>
<comment type="caution">
    <text evidence="13">The sequence shown here is derived from an EMBL/GenBank/DDBJ whole genome shotgun (WGS) entry which is preliminary data.</text>
</comment>
<evidence type="ECO:0000256" key="7">
    <source>
        <dbReference type="ARBA" id="ARBA00022777"/>
    </source>
</evidence>
<comment type="catalytic activity">
    <reaction evidence="10 11">
        <text>shikimate + ATP = 3-phosphoshikimate + ADP + H(+)</text>
        <dbReference type="Rhea" id="RHEA:13121"/>
        <dbReference type="ChEBI" id="CHEBI:15378"/>
        <dbReference type="ChEBI" id="CHEBI:30616"/>
        <dbReference type="ChEBI" id="CHEBI:36208"/>
        <dbReference type="ChEBI" id="CHEBI:145989"/>
        <dbReference type="ChEBI" id="CHEBI:456216"/>
        <dbReference type="EC" id="2.7.1.71"/>
    </reaction>
</comment>
<comment type="pathway">
    <text evidence="1 11">Metabolic intermediate biosynthesis; chorismate biosynthesis; chorismate from D-erythrose 4-phosphate and phosphoenolpyruvate: step 5/7.</text>
</comment>
<dbReference type="GO" id="GO:0005829">
    <property type="term" value="C:cytosol"/>
    <property type="evidence" value="ECO:0007669"/>
    <property type="project" value="TreeGrafter"/>
</dbReference>
<keyword evidence="6 11" id="KW-0547">Nucleotide-binding</keyword>
<dbReference type="PROSITE" id="PS01128">
    <property type="entry name" value="SHIKIMATE_KINASE"/>
    <property type="match status" value="1"/>
</dbReference>
<feature type="binding site" evidence="11">
    <location>
        <position position="64"/>
    </location>
    <ligand>
        <name>Mg(2+)</name>
        <dbReference type="ChEBI" id="CHEBI:18420"/>
    </ligand>
</feature>
<dbReference type="PANTHER" id="PTHR21087">
    <property type="entry name" value="SHIKIMATE KINASE"/>
    <property type="match status" value="1"/>
</dbReference>
<dbReference type="UniPathway" id="UPA00053">
    <property type="reaction ID" value="UER00088"/>
</dbReference>
<evidence type="ECO:0000256" key="6">
    <source>
        <dbReference type="ARBA" id="ARBA00022741"/>
    </source>
</evidence>
<evidence type="ECO:0000256" key="2">
    <source>
        <dbReference type="ARBA" id="ARBA00006997"/>
    </source>
</evidence>
<dbReference type="PANTHER" id="PTHR21087:SF16">
    <property type="entry name" value="SHIKIMATE KINASE 1, CHLOROPLASTIC"/>
    <property type="match status" value="1"/>
</dbReference>
<dbReference type="InterPro" id="IPR023000">
    <property type="entry name" value="Shikimate_kinase_CS"/>
</dbReference>
<dbReference type="GO" id="GO:0004765">
    <property type="term" value="F:shikimate kinase activity"/>
    <property type="evidence" value="ECO:0007669"/>
    <property type="project" value="UniProtKB-UniRule"/>
</dbReference>
<comment type="similarity">
    <text evidence="2 11">Belongs to the shikimate kinase family.</text>
</comment>
<dbReference type="GO" id="GO:0008652">
    <property type="term" value="P:amino acid biosynthetic process"/>
    <property type="evidence" value="ECO:0007669"/>
    <property type="project" value="UniProtKB-KW"/>
</dbReference>
<evidence type="ECO:0000313" key="14">
    <source>
        <dbReference type="Proteomes" id="UP000323258"/>
    </source>
</evidence>
<evidence type="ECO:0000256" key="1">
    <source>
        <dbReference type="ARBA" id="ARBA00004842"/>
    </source>
</evidence>
<evidence type="ECO:0000256" key="9">
    <source>
        <dbReference type="ARBA" id="ARBA00023141"/>
    </source>
</evidence>
<sequence length="231" mass="25406">MSIPPRKDGIDDESRESGCLERPGSHRPVRAVTLAAVPHSATDVRALLGRKVVVFVGLMGAGKTAIGRKLAQLLDLPFVDSDHEIETVSRMTIPELFERYGEPEFRALEQRVIERLLREGPRVVSTGGGAFMNPHTREAIASFGVSIWLKADLDLLMERVAKKQNRPLLKNADPRAVMAKLMADRYPVYAQADLTVETRDARRETITEETLQALASHLQGRAGSGSAGETQ</sequence>
<evidence type="ECO:0000256" key="12">
    <source>
        <dbReference type="SAM" id="MobiDB-lite"/>
    </source>
</evidence>
<dbReference type="EMBL" id="VSZS01000054">
    <property type="protein sequence ID" value="TYR34992.1"/>
    <property type="molecule type" value="Genomic_DNA"/>
</dbReference>
<keyword evidence="11" id="KW-0460">Magnesium</keyword>
<evidence type="ECO:0000256" key="5">
    <source>
        <dbReference type="ARBA" id="ARBA00022679"/>
    </source>
</evidence>
<comment type="subcellular location">
    <subcellularLocation>
        <location evidence="11">Cytoplasm</location>
    </subcellularLocation>
</comment>
<dbReference type="GO" id="GO:0009073">
    <property type="term" value="P:aromatic amino acid family biosynthetic process"/>
    <property type="evidence" value="ECO:0007669"/>
    <property type="project" value="UniProtKB-KW"/>
</dbReference>
<reference evidence="13 14" key="1">
    <citation type="submission" date="2019-08" db="EMBL/GenBank/DDBJ databases">
        <authorList>
            <person name="Seo Y.L."/>
        </authorList>
    </citation>
    <scope>NUCLEOTIDE SEQUENCE [LARGE SCALE GENOMIC DNA]</scope>
    <source>
        <strain evidence="13 14">MaA-C15</strain>
    </source>
</reference>
<dbReference type="PRINTS" id="PR01100">
    <property type="entry name" value="SHIKIMTKNASE"/>
</dbReference>
<keyword evidence="8 11" id="KW-0067">ATP-binding</keyword>
<evidence type="ECO:0000256" key="4">
    <source>
        <dbReference type="ARBA" id="ARBA00022605"/>
    </source>
</evidence>
<feature type="binding site" evidence="11">
    <location>
        <position position="106"/>
    </location>
    <ligand>
        <name>substrate</name>
    </ligand>
</feature>
<keyword evidence="5 11" id="KW-0808">Transferase</keyword>
<protein>
    <recommendedName>
        <fullName evidence="3 11">Shikimate kinase</fullName>
        <shortName evidence="11">SK</shortName>
        <ecNumber evidence="3 11">2.7.1.71</ecNumber>
    </recommendedName>
</protein>
<dbReference type="EC" id="2.7.1.71" evidence="3 11"/>
<dbReference type="GO" id="GO:0009423">
    <property type="term" value="P:chorismate biosynthetic process"/>
    <property type="evidence" value="ECO:0007669"/>
    <property type="project" value="UniProtKB-UniRule"/>
</dbReference>
<gene>
    <name evidence="11" type="primary">aroK</name>
    <name evidence="13" type="ORF">FY036_03685</name>
</gene>
<feature type="binding site" evidence="11">
    <location>
        <position position="82"/>
    </location>
    <ligand>
        <name>substrate</name>
    </ligand>
</feature>
<accession>A0A5D4H3W7</accession>
<evidence type="ECO:0000256" key="11">
    <source>
        <dbReference type="HAMAP-Rule" id="MF_00109"/>
    </source>
</evidence>
<feature type="binding site" evidence="11">
    <location>
        <position position="166"/>
    </location>
    <ligand>
        <name>ATP</name>
        <dbReference type="ChEBI" id="CHEBI:30616"/>
    </ligand>
</feature>
<keyword evidence="4 11" id="KW-0028">Amino-acid biosynthesis</keyword>
<reference evidence="13 14" key="2">
    <citation type="submission" date="2019-09" db="EMBL/GenBank/DDBJ databases">
        <title>Mesorhizobium sp. MaA-C15 isolated from Microcystis aeruginosa.</title>
        <authorList>
            <person name="Jeong S.E."/>
            <person name="Jin H.M."/>
            <person name="Jeon C.O."/>
        </authorList>
    </citation>
    <scope>NUCLEOTIDE SEQUENCE [LARGE SCALE GENOMIC DNA]</scope>
    <source>
        <strain evidence="13 14">MaA-C15</strain>
    </source>
</reference>
<organism evidence="13 14">
    <name type="scientific">Neoaquamicrobium microcysteis</name>
    <dbReference type="NCBI Taxonomy" id="2682781"/>
    <lineage>
        <taxon>Bacteria</taxon>
        <taxon>Pseudomonadati</taxon>
        <taxon>Pseudomonadota</taxon>
        <taxon>Alphaproteobacteria</taxon>
        <taxon>Hyphomicrobiales</taxon>
        <taxon>Phyllobacteriaceae</taxon>
        <taxon>Neoaquamicrobium</taxon>
    </lineage>
</organism>
<dbReference type="Pfam" id="PF01202">
    <property type="entry name" value="SKI"/>
    <property type="match status" value="1"/>
</dbReference>
<dbReference type="AlphaFoldDB" id="A0A5D4H3W7"/>
<dbReference type="GO" id="GO:0005524">
    <property type="term" value="F:ATP binding"/>
    <property type="evidence" value="ECO:0007669"/>
    <property type="project" value="UniProtKB-UniRule"/>
</dbReference>
<feature type="binding site" evidence="11">
    <location>
        <begin position="60"/>
        <end position="65"/>
    </location>
    <ligand>
        <name>ATP</name>
        <dbReference type="ChEBI" id="CHEBI:30616"/>
    </ligand>
</feature>
<evidence type="ECO:0000313" key="13">
    <source>
        <dbReference type="EMBL" id="TYR34992.1"/>
    </source>
</evidence>
<comment type="function">
    <text evidence="11">Catalyzes the specific phosphorylation of the 3-hydroxyl group of shikimic acid using ATP as a cosubstrate.</text>
</comment>
<dbReference type="InterPro" id="IPR027417">
    <property type="entry name" value="P-loop_NTPase"/>
</dbReference>
<keyword evidence="7 11" id="KW-0418">Kinase</keyword>
<evidence type="ECO:0000256" key="3">
    <source>
        <dbReference type="ARBA" id="ARBA00012154"/>
    </source>
</evidence>
<name>A0A5D4H3W7_9HYPH</name>
<proteinExistence type="inferred from homology"/>
<dbReference type="CDD" id="cd00464">
    <property type="entry name" value="SK"/>
    <property type="match status" value="1"/>
</dbReference>
<keyword evidence="9 11" id="KW-0057">Aromatic amino acid biosynthesis</keyword>
<comment type="caution">
    <text evidence="11">Lacks conserved residue(s) required for the propagation of feature annotation.</text>
</comment>
<dbReference type="NCBIfam" id="NF010552">
    <property type="entry name" value="PRK13946.1"/>
    <property type="match status" value="1"/>
</dbReference>
<feature type="binding site" evidence="11">
    <location>
        <position position="185"/>
    </location>
    <ligand>
        <name>substrate</name>
    </ligand>
</feature>
<comment type="subunit">
    <text evidence="11">Monomer.</text>
</comment>
<dbReference type="Gene3D" id="3.40.50.300">
    <property type="entry name" value="P-loop containing nucleotide triphosphate hydrolases"/>
    <property type="match status" value="1"/>
</dbReference>
<keyword evidence="11" id="KW-0963">Cytoplasm</keyword>
<feature type="region of interest" description="Disordered" evidence="12">
    <location>
        <begin position="1"/>
        <end position="24"/>
    </location>
</feature>
<keyword evidence="11" id="KW-0479">Metal-binding</keyword>
<evidence type="ECO:0000256" key="10">
    <source>
        <dbReference type="ARBA" id="ARBA00048567"/>
    </source>
</evidence>
<keyword evidence="14" id="KW-1185">Reference proteome</keyword>
<dbReference type="InterPro" id="IPR031322">
    <property type="entry name" value="Shikimate/glucono_kinase"/>
</dbReference>